<evidence type="ECO:0000256" key="2">
    <source>
        <dbReference type="ARBA" id="ARBA00022741"/>
    </source>
</evidence>
<feature type="domain" description="SAM" evidence="5">
    <location>
        <begin position="487"/>
        <end position="550"/>
    </location>
</feature>
<dbReference type="OMA" id="RFHFDDY"/>
<dbReference type="Gene3D" id="1.10.8.60">
    <property type="match status" value="1"/>
</dbReference>
<keyword evidence="7" id="KW-1185">Reference proteome</keyword>
<dbReference type="InterPro" id="IPR036181">
    <property type="entry name" value="MIT_dom_sf"/>
</dbReference>
<dbReference type="OrthoDB" id="10261663at2759"/>
<dbReference type="InterPro" id="IPR007330">
    <property type="entry name" value="MIT_dom"/>
</dbReference>
<keyword evidence="2" id="KW-0547">Nucleotide-binding</keyword>
<evidence type="ECO:0000313" key="6">
    <source>
        <dbReference type="EMBL" id="KAG8471315.1"/>
    </source>
</evidence>
<organism evidence="6 7">
    <name type="scientific">Diacronema lutheri</name>
    <name type="common">Unicellular marine alga</name>
    <name type="synonym">Monochrysis lutheri</name>
    <dbReference type="NCBI Taxonomy" id="2081491"/>
    <lineage>
        <taxon>Eukaryota</taxon>
        <taxon>Haptista</taxon>
        <taxon>Haptophyta</taxon>
        <taxon>Pavlovophyceae</taxon>
        <taxon>Pavlovales</taxon>
        <taxon>Pavlovaceae</taxon>
        <taxon>Diacronema</taxon>
    </lineage>
</organism>
<dbReference type="CDD" id="cd00009">
    <property type="entry name" value="AAA"/>
    <property type="match status" value="1"/>
</dbReference>
<dbReference type="EMBL" id="JAGTXO010000001">
    <property type="protein sequence ID" value="KAG8471315.1"/>
    <property type="molecule type" value="Genomic_DNA"/>
</dbReference>
<accession>A0A8J5Y0K9</accession>
<feature type="region of interest" description="Disordered" evidence="4">
    <location>
        <begin position="81"/>
        <end position="118"/>
    </location>
</feature>
<dbReference type="PROSITE" id="PS50105">
    <property type="entry name" value="SAM_DOMAIN"/>
    <property type="match status" value="1"/>
</dbReference>
<dbReference type="AlphaFoldDB" id="A0A8J5Y0K9"/>
<proteinExistence type="inferred from homology"/>
<dbReference type="SUPFAM" id="SSF116846">
    <property type="entry name" value="MIT domain"/>
    <property type="match status" value="1"/>
</dbReference>
<dbReference type="Pfam" id="PF00004">
    <property type="entry name" value="AAA"/>
    <property type="match status" value="1"/>
</dbReference>
<dbReference type="PANTHER" id="PTHR43392:SF2">
    <property type="entry name" value="AAA-TYPE ATPASE FAMILY PROTEIN _ ANKYRIN REPEAT FAMILY PROTEIN"/>
    <property type="match status" value="1"/>
</dbReference>
<dbReference type="InterPro" id="IPR003959">
    <property type="entry name" value="ATPase_AAA_core"/>
</dbReference>
<dbReference type="GO" id="GO:0016887">
    <property type="term" value="F:ATP hydrolysis activity"/>
    <property type="evidence" value="ECO:0007669"/>
    <property type="project" value="InterPro"/>
</dbReference>
<dbReference type="InterPro" id="IPR001660">
    <property type="entry name" value="SAM"/>
</dbReference>
<comment type="caution">
    <text evidence="6">The sequence shown here is derived from an EMBL/GenBank/DDBJ whole genome shotgun (WGS) entry which is preliminary data.</text>
</comment>
<dbReference type="InterPro" id="IPR027417">
    <property type="entry name" value="P-loop_NTPase"/>
</dbReference>
<dbReference type="SMART" id="SM00454">
    <property type="entry name" value="SAM"/>
    <property type="match status" value="1"/>
</dbReference>
<dbReference type="Proteomes" id="UP000751190">
    <property type="component" value="Unassembled WGS sequence"/>
</dbReference>
<dbReference type="CDD" id="cd09487">
    <property type="entry name" value="SAM_superfamily"/>
    <property type="match status" value="1"/>
</dbReference>
<dbReference type="PANTHER" id="PTHR43392">
    <property type="entry name" value="AAA-TYPE ATPASE FAMILY PROTEIN / ANKYRIN REPEAT FAMILY PROTEIN"/>
    <property type="match status" value="1"/>
</dbReference>
<sequence length="612" mass="66471">MGSIDLRERAIGLANEAVAADNTQQFELALAKYVQAIETFQIAIKYERAESVKETIRAKCIEYVERAEYLKKQVAHRSGDGQAKAVRAGGGNGRGALTDDEDDDADLEERPPLTKDELLKAEREMDTELAQLVGMEAVKAQMRKLCKQLALDIVRRSEGQTVLAPIRHCLMTGNPGTGKTSIARLVARLYKRLGVASKDHVVEVQKGDLVAGFVNQTATKTARKLKEARGGVLFVDEAYQLTQMLQRGQADFSGEAIDEMMKVMNEFGPRSITFIFAGYRAEMEQFLAYNPGLESRVKYRFHFDDYAVTELDTILHIKLKAAGWKLSADARAACAALIEEGTTAALRSRYNGRLVDNLFQWASDELNARIGVGVRGDELVTLTLADLQRAVGRFKQQRPADRIREAANGTEAGRALLLWGLGDFCEVAQERGYTSGLDLQQLDEQAMRGLKMLDRPADARRARALACTMRADVLAASATRDALYVPPDCHNVAAWLESVGCSGAAAQLSAHEIHFDVLGSLTYDDLREMGVSPVGLRRRLSAAIAQFGAQREAAKATALLGAVEVGTATQPLGAGALGGAGGGSTRSLEVRLSSIREVLSSVLPTAGRGKQL</sequence>
<dbReference type="Pfam" id="PF04212">
    <property type="entry name" value="MIT"/>
    <property type="match status" value="1"/>
</dbReference>
<dbReference type="InterPro" id="IPR003593">
    <property type="entry name" value="AAA+_ATPase"/>
</dbReference>
<dbReference type="InterPro" id="IPR013761">
    <property type="entry name" value="SAM/pointed_sf"/>
</dbReference>
<dbReference type="SMART" id="SM00382">
    <property type="entry name" value="AAA"/>
    <property type="match status" value="1"/>
</dbReference>
<evidence type="ECO:0000256" key="3">
    <source>
        <dbReference type="ARBA" id="ARBA00022840"/>
    </source>
</evidence>
<dbReference type="Pfam" id="PF00536">
    <property type="entry name" value="SAM_1"/>
    <property type="match status" value="1"/>
</dbReference>
<protein>
    <recommendedName>
        <fullName evidence="5">SAM domain-containing protein</fullName>
    </recommendedName>
</protein>
<gene>
    <name evidence="6" type="ORF">KFE25_009736</name>
</gene>
<dbReference type="Gene3D" id="1.10.150.50">
    <property type="entry name" value="Transcription Factor, Ets-1"/>
    <property type="match status" value="1"/>
</dbReference>
<dbReference type="FunFam" id="3.40.50.300:FF:000216">
    <property type="entry name" value="Type VII secretion ATPase EccA"/>
    <property type="match status" value="1"/>
</dbReference>
<dbReference type="Gene3D" id="1.20.58.80">
    <property type="entry name" value="Phosphotransferase system, lactose/cellobiose-type IIA subunit"/>
    <property type="match status" value="1"/>
</dbReference>
<comment type="similarity">
    <text evidence="1">Belongs to the CbxX/CfxQ family.</text>
</comment>
<dbReference type="GO" id="GO:0005524">
    <property type="term" value="F:ATP binding"/>
    <property type="evidence" value="ECO:0007669"/>
    <property type="project" value="UniProtKB-KW"/>
</dbReference>
<dbReference type="SUPFAM" id="SSF52540">
    <property type="entry name" value="P-loop containing nucleoside triphosphate hydrolases"/>
    <property type="match status" value="1"/>
</dbReference>
<name>A0A8J5Y0K9_DIALT</name>
<feature type="compositionally biased region" description="Basic and acidic residues" evidence="4">
    <location>
        <begin position="108"/>
        <end position="118"/>
    </location>
</feature>
<evidence type="ECO:0000256" key="1">
    <source>
        <dbReference type="ARBA" id="ARBA00010378"/>
    </source>
</evidence>
<dbReference type="PRINTS" id="PR00819">
    <property type="entry name" value="CBXCFQXSUPER"/>
</dbReference>
<evidence type="ECO:0000256" key="4">
    <source>
        <dbReference type="SAM" id="MobiDB-lite"/>
    </source>
</evidence>
<dbReference type="SMART" id="SM00745">
    <property type="entry name" value="MIT"/>
    <property type="match status" value="1"/>
</dbReference>
<evidence type="ECO:0000313" key="7">
    <source>
        <dbReference type="Proteomes" id="UP000751190"/>
    </source>
</evidence>
<evidence type="ECO:0000259" key="5">
    <source>
        <dbReference type="PROSITE" id="PS50105"/>
    </source>
</evidence>
<reference evidence="6" key="1">
    <citation type="submission" date="2021-05" db="EMBL/GenBank/DDBJ databases">
        <title>The genome of the haptophyte Pavlova lutheri (Diacronema luteri, Pavlovales) - a model for lipid biosynthesis in eukaryotic algae.</title>
        <authorList>
            <person name="Hulatt C.J."/>
            <person name="Posewitz M.C."/>
        </authorList>
    </citation>
    <scope>NUCLEOTIDE SEQUENCE</scope>
    <source>
        <strain evidence="6">NIVA-4/92</strain>
    </source>
</reference>
<keyword evidence="3" id="KW-0067">ATP-binding</keyword>
<dbReference type="InterPro" id="IPR000641">
    <property type="entry name" value="CbxX/CfxQ"/>
</dbReference>
<feature type="compositionally biased region" description="Acidic residues" evidence="4">
    <location>
        <begin position="98"/>
        <end position="107"/>
    </location>
</feature>
<dbReference type="Gene3D" id="3.40.50.300">
    <property type="entry name" value="P-loop containing nucleotide triphosphate hydrolases"/>
    <property type="match status" value="1"/>
</dbReference>
<dbReference type="SUPFAM" id="SSF47769">
    <property type="entry name" value="SAM/Pointed domain"/>
    <property type="match status" value="1"/>
</dbReference>
<dbReference type="InterPro" id="IPR050773">
    <property type="entry name" value="CbxX/CfxQ_RuBisCO_ESX"/>
</dbReference>